<evidence type="ECO:0000259" key="9">
    <source>
        <dbReference type="PROSITE" id="PS50011"/>
    </source>
</evidence>
<dbReference type="Gene3D" id="3.30.200.20">
    <property type="entry name" value="Phosphorylase Kinase, domain 1"/>
    <property type="match status" value="1"/>
</dbReference>
<feature type="region of interest" description="Disordered" evidence="8">
    <location>
        <begin position="284"/>
        <end position="316"/>
    </location>
</feature>
<accession>A0AAW8D8H2</accession>
<feature type="region of interest" description="Disordered" evidence="8">
    <location>
        <begin position="361"/>
        <end position="414"/>
    </location>
</feature>
<comment type="caution">
    <text evidence="10">The sequence shown here is derived from an EMBL/GenBank/DDBJ whole genome shotgun (WGS) entry which is preliminary data.</text>
</comment>
<dbReference type="SMART" id="SM00220">
    <property type="entry name" value="S_TKc"/>
    <property type="match status" value="1"/>
</dbReference>
<reference evidence="10 12" key="1">
    <citation type="submission" date="2023-07" db="EMBL/GenBank/DDBJ databases">
        <title>Sorghum-associated microbial communities from plants grown in Nebraska, USA.</title>
        <authorList>
            <person name="Schachtman D."/>
        </authorList>
    </citation>
    <scope>NUCLEOTIDE SEQUENCE</scope>
    <source>
        <strain evidence="10">DS1006</strain>
        <strain evidence="11 12">DS1016</strain>
    </source>
</reference>
<dbReference type="PROSITE" id="PS00108">
    <property type="entry name" value="PROTEIN_KINASE_ST"/>
    <property type="match status" value="1"/>
</dbReference>
<evidence type="ECO:0000256" key="5">
    <source>
        <dbReference type="ARBA" id="ARBA00022777"/>
    </source>
</evidence>
<name>A0AAW8D8H2_9MICC</name>
<feature type="domain" description="Protein kinase" evidence="9">
    <location>
        <begin position="18"/>
        <end position="280"/>
    </location>
</feature>
<dbReference type="PROSITE" id="PS50011">
    <property type="entry name" value="PROTEIN_KINASE_DOM"/>
    <property type="match status" value="1"/>
</dbReference>
<dbReference type="GO" id="GO:0005524">
    <property type="term" value="F:ATP binding"/>
    <property type="evidence" value="ECO:0007669"/>
    <property type="project" value="UniProtKB-UniRule"/>
</dbReference>
<keyword evidence="4 7" id="KW-0547">Nucleotide-binding</keyword>
<dbReference type="InterPro" id="IPR017441">
    <property type="entry name" value="Protein_kinase_ATP_BS"/>
</dbReference>
<feature type="compositionally biased region" description="Pro residues" evidence="8">
    <location>
        <begin position="393"/>
        <end position="402"/>
    </location>
</feature>
<evidence type="ECO:0000313" key="10">
    <source>
        <dbReference type="EMBL" id="MDP9904118.1"/>
    </source>
</evidence>
<organism evidence="10 13">
    <name type="scientific">Arthrobacter bambusae</name>
    <dbReference type="NCBI Taxonomy" id="1338426"/>
    <lineage>
        <taxon>Bacteria</taxon>
        <taxon>Bacillati</taxon>
        <taxon>Actinomycetota</taxon>
        <taxon>Actinomycetes</taxon>
        <taxon>Micrococcales</taxon>
        <taxon>Micrococcaceae</taxon>
        <taxon>Arthrobacter</taxon>
    </lineage>
</organism>
<evidence type="ECO:0000256" key="6">
    <source>
        <dbReference type="ARBA" id="ARBA00022840"/>
    </source>
</evidence>
<sequence length="414" mass="43301">MPDGPITGDSDALIAGRYRLGTLIGRGATASVYRAQDERLGRDVALKLFAPQLGGPDELARHENEMRLLATFNHPSLVTLFDAGTDHRDPEHARTFLTMELIHGPDLYSRLRDRPLTTQDVAHIGADLASALEYVHGRGIIHRDIKPANVLLPEAPVGSPIRPKLTDFGIARIIEGTRLTATGTMVGTAAYLSPEQATGSALGPASDIYSLGLLLLECLTGKLEYPGTSVESAVARLHRPPRVPEALGTRWVDLLTAMTSTEPSARPGALEVEQALRDAFSSGVPAPTPVAPNGATQSLPRMPDRPPRTAKATAQMGVQPAAMAGRGKPVIRARRKAWAVGAAFLTTALVIVGVSAFQPPAPAAPDPSVSATPTPSTPTPTPSPSVEISTPVAPAPVAPVPPGRHKGNGKGNGG</sequence>
<dbReference type="InterPro" id="IPR011009">
    <property type="entry name" value="Kinase-like_dom_sf"/>
</dbReference>
<evidence type="ECO:0000256" key="8">
    <source>
        <dbReference type="SAM" id="MobiDB-lite"/>
    </source>
</evidence>
<dbReference type="PANTHER" id="PTHR43289:SF6">
    <property type="entry name" value="SERINE_THREONINE-PROTEIN KINASE NEKL-3"/>
    <property type="match status" value="1"/>
</dbReference>
<dbReference type="AlphaFoldDB" id="A0AAW8D8H2"/>
<evidence type="ECO:0000256" key="2">
    <source>
        <dbReference type="ARBA" id="ARBA00022527"/>
    </source>
</evidence>
<keyword evidence="12" id="KW-1185">Reference proteome</keyword>
<keyword evidence="5 10" id="KW-0418">Kinase</keyword>
<dbReference type="InterPro" id="IPR008271">
    <property type="entry name" value="Ser/Thr_kinase_AS"/>
</dbReference>
<keyword evidence="2 10" id="KW-0723">Serine/threonine-protein kinase</keyword>
<dbReference type="GO" id="GO:0004674">
    <property type="term" value="F:protein serine/threonine kinase activity"/>
    <property type="evidence" value="ECO:0007669"/>
    <property type="project" value="UniProtKB-KW"/>
</dbReference>
<dbReference type="Proteomes" id="UP001230951">
    <property type="component" value="Unassembled WGS sequence"/>
</dbReference>
<keyword evidence="3" id="KW-0808">Transferase</keyword>
<dbReference type="RefSeq" id="WP_306959713.1">
    <property type="nucleotide sequence ID" value="NZ_JAUSRG010000002.1"/>
</dbReference>
<dbReference type="EMBL" id="JAUSTF010000001">
    <property type="protein sequence ID" value="MDQ0179228.1"/>
    <property type="molecule type" value="Genomic_DNA"/>
</dbReference>
<evidence type="ECO:0000256" key="3">
    <source>
        <dbReference type="ARBA" id="ARBA00022679"/>
    </source>
</evidence>
<dbReference type="EC" id="2.7.11.1" evidence="1"/>
<dbReference type="CDD" id="cd14014">
    <property type="entry name" value="STKc_PknB_like"/>
    <property type="match status" value="1"/>
</dbReference>
<keyword evidence="6 7" id="KW-0067">ATP-binding</keyword>
<protein>
    <recommendedName>
        <fullName evidence="1">non-specific serine/threonine protein kinase</fullName>
        <ecNumber evidence="1">2.7.11.1</ecNumber>
    </recommendedName>
</protein>
<dbReference type="PANTHER" id="PTHR43289">
    <property type="entry name" value="MITOGEN-ACTIVATED PROTEIN KINASE KINASE KINASE 20-RELATED"/>
    <property type="match status" value="1"/>
</dbReference>
<evidence type="ECO:0000313" key="13">
    <source>
        <dbReference type="Proteomes" id="UP001242995"/>
    </source>
</evidence>
<gene>
    <name evidence="10" type="ORF">J2S90_001064</name>
    <name evidence="11" type="ORF">J2S93_000635</name>
</gene>
<evidence type="ECO:0000313" key="12">
    <source>
        <dbReference type="Proteomes" id="UP001230951"/>
    </source>
</evidence>
<evidence type="ECO:0000256" key="7">
    <source>
        <dbReference type="PROSITE-ProRule" id="PRU10141"/>
    </source>
</evidence>
<dbReference type="InterPro" id="IPR000719">
    <property type="entry name" value="Prot_kinase_dom"/>
</dbReference>
<evidence type="ECO:0000313" key="11">
    <source>
        <dbReference type="EMBL" id="MDQ0179228.1"/>
    </source>
</evidence>
<dbReference type="Pfam" id="PF00069">
    <property type="entry name" value="Pkinase"/>
    <property type="match status" value="1"/>
</dbReference>
<dbReference type="PROSITE" id="PS00107">
    <property type="entry name" value="PROTEIN_KINASE_ATP"/>
    <property type="match status" value="1"/>
</dbReference>
<evidence type="ECO:0000256" key="4">
    <source>
        <dbReference type="ARBA" id="ARBA00022741"/>
    </source>
</evidence>
<feature type="binding site" evidence="7">
    <location>
        <position position="47"/>
    </location>
    <ligand>
        <name>ATP</name>
        <dbReference type="ChEBI" id="CHEBI:30616"/>
    </ligand>
</feature>
<proteinExistence type="predicted"/>
<dbReference type="EMBL" id="JAUSRG010000002">
    <property type="protein sequence ID" value="MDP9904118.1"/>
    <property type="molecule type" value="Genomic_DNA"/>
</dbReference>
<dbReference type="SUPFAM" id="SSF56112">
    <property type="entry name" value="Protein kinase-like (PK-like)"/>
    <property type="match status" value="1"/>
</dbReference>
<evidence type="ECO:0000256" key="1">
    <source>
        <dbReference type="ARBA" id="ARBA00012513"/>
    </source>
</evidence>
<dbReference type="Gene3D" id="1.10.510.10">
    <property type="entry name" value="Transferase(Phosphotransferase) domain 1"/>
    <property type="match status" value="1"/>
</dbReference>
<dbReference type="Proteomes" id="UP001242995">
    <property type="component" value="Unassembled WGS sequence"/>
</dbReference>